<gene>
    <name evidence="4" type="primary">intB</name>
    <name evidence="4" type="ORF">NCTC11181_01659</name>
</gene>
<dbReference type="Pfam" id="PF13356">
    <property type="entry name" value="Arm-DNA-bind_3"/>
    <property type="match status" value="1"/>
</dbReference>
<keyword evidence="2" id="KW-0229">DNA integration</keyword>
<reference evidence="4 5" key="1">
    <citation type="submission" date="2018-06" db="EMBL/GenBank/DDBJ databases">
        <authorList>
            <consortium name="Pathogen Informatics"/>
            <person name="Doyle S."/>
        </authorList>
    </citation>
    <scope>NUCLEOTIDE SEQUENCE [LARGE SCALE GENOMIC DNA]</scope>
    <source>
        <strain evidence="4 5">NCTC11181</strain>
    </source>
</reference>
<accession>A0A376FTJ5</accession>
<comment type="similarity">
    <text evidence="1">Belongs to the 'phage' integrase family.</text>
</comment>
<dbReference type="PANTHER" id="PTHR30629:SF9">
    <property type="entry name" value="PROTEIN INTB-RELATED"/>
    <property type="match status" value="1"/>
</dbReference>
<dbReference type="Proteomes" id="UP000254219">
    <property type="component" value="Unassembled WGS sequence"/>
</dbReference>
<dbReference type="GO" id="GO:0015074">
    <property type="term" value="P:DNA integration"/>
    <property type="evidence" value="ECO:0007669"/>
    <property type="project" value="UniProtKB-KW"/>
</dbReference>
<name>A0A376FTJ5_ECOLX</name>
<dbReference type="InterPro" id="IPR038488">
    <property type="entry name" value="Integrase_DNA-bd_sf"/>
</dbReference>
<sequence>MALTDIKVRAAKPTDKQYKLTDGGGMHLLVHPNGSKYWRLQYRYEGKQKMLALGVYPEITLADARVRRDEARKLLANGVDPGDKKKND</sequence>
<dbReference type="InterPro" id="IPR050808">
    <property type="entry name" value="Phage_Integrase"/>
</dbReference>
<dbReference type="FunFam" id="3.30.160.390:FF:000002">
    <property type="entry name" value="Site-specific recombinase, phage integrase family"/>
    <property type="match status" value="1"/>
</dbReference>
<dbReference type="InterPro" id="IPR025166">
    <property type="entry name" value="Integrase_DNA_bind_dom"/>
</dbReference>
<organism evidence="4 5">
    <name type="scientific">Escherichia coli</name>
    <dbReference type="NCBI Taxonomy" id="562"/>
    <lineage>
        <taxon>Bacteria</taxon>
        <taxon>Pseudomonadati</taxon>
        <taxon>Pseudomonadota</taxon>
        <taxon>Gammaproteobacteria</taxon>
        <taxon>Enterobacterales</taxon>
        <taxon>Enterobacteriaceae</taxon>
        <taxon>Escherichia</taxon>
    </lineage>
</organism>
<dbReference type="EMBL" id="UFYN01000002">
    <property type="protein sequence ID" value="STD37874.1"/>
    <property type="molecule type" value="Genomic_DNA"/>
</dbReference>
<evidence type="ECO:0000313" key="4">
    <source>
        <dbReference type="EMBL" id="STD37874.1"/>
    </source>
</evidence>
<evidence type="ECO:0000313" key="5">
    <source>
        <dbReference type="Proteomes" id="UP000254219"/>
    </source>
</evidence>
<dbReference type="PANTHER" id="PTHR30629">
    <property type="entry name" value="PROPHAGE INTEGRASE"/>
    <property type="match status" value="1"/>
</dbReference>
<dbReference type="Gene3D" id="3.30.160.390">
    <property type="entry name" value="Integrase, DNA-binding domain"/>
    <property type="match status" value="1"/>
</dbReference>
<dbReference type="AlphaFoldDB" id="A0A376FTJ5"/>
<evidence type="ECO:0000259" key="3">
    <source>
        <dbReference type="Pfam" id="PF13356"/>
    </source>
</evidence>
<feature type="domain" description="Integrase DNA-binding" evidence="3">
    <location>
        <begin position="3"/>
        <end position="87"/>
    </location>
</feature>
<protein>
    <submittedName>
        <fullName evidence="4">Prophage P4 integrase</fullName>
    </submittedName>
</protein>
<proteinExistence type="inferred from homology"/>
<evidence type="ECO:0000256" key="1">
    <source>
        <dbReference type="ARBA" id="ARBA00008857"/>
    </source>
</evidence>
<evidence type="ECO:0000256" key="2">
    <source>
        <dbReference type="ARBA" id="ARBA00022908"/>
    </source>
</evidence>